<reference evidence="9" key="2">
    <citation type="submission" date="2025-08" db="UniProtKB">
        <authorList>
            <consortium name="RefSeq"/>
        </authorList>
    </citation>
    <scope>IDENTIFICATION</scope>
    <source>
        <tissue evidence="9">Leaf</tissue>
    </source>
</reference>
<gene>
    <name evidence="9" type="primary">LOC116206213</name>
</gene>
<evidence type="ECO:0000256" key="4">
    <source>
        <dbReference type="ARBA" id="ARBA00023163"/>
    </source>
</evidence>
<dbReference type="SMART" id="SM00432">
    <property type="entry name" value="MADS"/>
    <property type="match status" value="1"/>
</dbReference>
<dbReference type="Gene3D" id="3.40.1810.10">
    <property type="entry name" value="Transcription factor, MADS-box"/>
    <property type="match status" value="1"/>
</dbReference>
<dbReference type="PANTHER" id="PTHR11945:SF759">
    <property type="entry name" value="MADS-BOX DOMAIN-CONTAINING PROTEIN"/>
    <property type="match status" value="1"/>
</dbReference>
<dbReference type="GO" id="GO:0000981">
    <property type="term" value="F:DNA-binding transcription factor activity, RNA polymerase II-specific"/>
    <property type="evidence" value="ECO:0007669"/>
    <property type="project" value="TreeGrafter"/>
</dbReference>
<dbReference type="GO" id="GO:0046983">
    <property type="term" value="F:protein dimerization activity"/>
    <property type="evidence" value="ECO:0007669"/>
    <property type="project" value="InterPro"/>
</dbReference>
<dbReference type="PROSITE" id="PS50066">
    <property type="entry name" value="MADS_BOX_2"/>
    <property type="match status" value="1"/>
</dbReference>
<reference evidence="8" key="1">
    <citation type="journal article" date="2020" name="Plant Biotechnol. J.">
        <title>The pomegranate (Punica granatum L.) draft genome dissects genetic divergence between soft- and hard-seeded cultivars.</title>
        <authorList>
            <person name="Luo X."/>
            <person name="Li H."/>
            <person name="Wu Z."/>
            <person name="Yao W."/>
            <person name="Zhao P."/>
            <person name="Cao D."/>
            <person name="Yu H."/>
            <person name="Li K."/>
            <person name="Poudel K."/>
            <person name="Zhao D."/>
            <person name="Zhang F."/>
            <person name="Xia X."/>
            <person name="Chen L."/>
            <person name="Wang Q."/>
            <person name="Jing D."/>
            <person name="Cao S."/>
        </authorList>
    </citation>
    <scope>NUCLEOTIDE SEQUENCE [LARGE SCALE GENOMIC DNA]</scope>
    <source>
        <strain evidence="8">cv. Tunisia</strain>
    </source>
</reference>
<evidence type="ECO:0000256" key="3">
    <source>
        <dbReference type="ARBA" id="ARBA00023125"/>
    </source>
</evidence>
<dbReference type="RefSeq" id="XP_031394888.1">
    <property type="nucleotide sequence ID" value="XM_031539028.1"/>
</dbReference>
<dbReference type="Proteomes" id="UP000515151">
    <property type="component" value="Chromosome 1"/>
</dbReference>
<keyword evidence="2" id="KW-0805">Transcription regulation</keyword>
<evidence type="ECO:0000256" key="5">
    <source>
        <dbReference type="ARBA" id="ARBA00023242"/>
    </source>
</evidence>
<dbReference type="Pfam" id="PF00319">
    <property type="entry name" value="SRF-TF"/>
    <property type="match status" value="1"/>
</dbReference>
<dbReference type="GeneID" id="116206213"/>
<dbReference type="PANTHER" id="PTHR11945">
    <property type="entry name" value="MADS BOX PROTEIN"/>
    <property type="match status" value="1"/>
</dbReference>
<keyword evidence="4" id="KW-0804">Transcription</keyword>
<evidence type="ECO:0000256" key="6">
    <source>
        <dbReference type="SAM" id="MobiDB-lite"/>
    </source>
</evidence>
<dbReference type="InterPro" id="IPR002100">
    <property type="entry name" value="TF_MADSbox"/>
</dbReference>
<accession>A0A6P8DS45</accession>
<organism evidence="8 9">
    <name type="scientific">Punica granatum</name>
    <name type="common">Pomegranate</name>
    <dbReference type="NCBI Taxonomy" id="22663"/>
    <lineage>
        <taxon>Eukaryota</taxon>
        <taxon>Viridiplantae</taxon>
        <taxon>Streptophyta</taxon>
        <taxon>Embryophyta</taxon>
        <taxon>Tracheophyta</taxon>
        <taxon>Spermatophyta</taxon>
        <taxon>Magnoliopsida</taxon>
        <taxon>eudicotyledons</taxon>
        <taxon>Gunneridae</taxon>
        <taxon>Pentapetalae</taxon>
        <taxon>rosids</taxon>
        <taxon>malvids</taxon>
        <taxon>Myrtales</taxon>
        <taxon>Lythraceae</taxon>
        <taxon>Punica</taxon>
    </lineage>
</organism>
<protein>
    <submittedName>
        <fullName evidence="9">Agamous-like MADS-box protein AGL61</fullName>
    </submittedName>
</protein>
<proteinExistence type="predicted"/>
<keyword evidence="5" id="KW-0539">Nucleus</keyword>
<evidence type="ECO:0000313" key="9">
    <source>
        <dbReference type="RefSeq" id="XP_031394888.1"/>
    </source>
</evidence>
<dbReference type="AlphaFoldDB" id="A0A6P8DS45"/>
<sequence>MELTEPNRCNYRQGRRKMQIKKIEDERHRFLMFFRPSASYNVYYSCRAMIYKKASDLAICGAEIGIVVLSPTGKPFTFGIPTIEALVERFLNRNTPEQPLDDGGMKQKLEAQQRTRIEKLRQNINKTLFKLEAETKHEKSLKQIIKAAREANVQRGEVGWWDAKIEALTPAQLEQVSASIEQFYGDLMKHMKKGSSHNHNPSNNNGQDSNNVVTSTDSLLEALNFDDDNVSGFEIGNEAYQDGQL</sequence>
<dbReference type="GO" id="GO:0005634">
    <property type="term" value="C:nucleus"/>
    <property type="evidence" value="ECO:0007669"/>
    <property type="project" value="UniProtKB-SubCell"/>
</dbReference>
<dbReference type="GO" id="GO:0000978">
    <property type="term" value="F:RNA polymerase II cis-regulatory region sequence-specific DNA binding"/>
    <property type="evidence" value="ECO:0007669"/>
    <property type="project" value="TreeGrafter"/>
</dbReference>
<evidence type="ECO:0000256" key="1">
    <source>
        <dbReference type="ARBA" id="ARBA00004123"/>
    </source>
</evidence>
<evidence type="ECO:0000256" key="2">
    <source>
        <dbReference type="ARBA" id="ARBA00023015"/>
    </source>
</evidence>
<dbReference type="InterPro" id="IPR036879">
    <property type="entry name" value="TF_MADSbox_sf"/>
</dbReference>
<dbReference type="SUPFAM" id="SSF55455">
    <property type="entry name" value="SRF-like"/>
    <property type="match status" value="1"/>
</dbReference>
<keyword evidence="8" id="KW-1185">Reference proteome</keyword>
<evidence type="ECO:0000259" key="7">
    <source>
        <dbReference type="PROSITE" id="PS50066"/>
    </source>
</evidence>
<feature type="domain" description="MADS-box" evidence="7">
    <location>
        <begin position="13"/>
        <end position="82"/>
    </location>
</feature>
<keyword evidence="3" id="KW-0238">DNA-binding</keyword>
<name>A0A6P8DS45_PUNGR</name>
<feature type="compositionally biased region" description="Low complexity" evidence="6">
    <location>
        <begin position="197"/>
        <end position="211"/>
    </location>
</feature>
<evidence type="ECO:0000313" key="8">
    <source>
        <dbReference type="Proteomes" id="UP000515151"/>
    </source>
</evidence>
<comment type="subcellular location">
    <subcellularLocation>
        <location evidence="1">Nucleus</location>
    </subcellularLocation>
</comment>
<dbReference type="OrthoDB" id="1898716at2759"/>
<feature type="region of interest" description="Disordered" evidence="6">
    <location>
        <begin position="191"/>
        <end position="212"/>
    </location>
</feature>